<comment type="function">
    <text evidence="10">Catalyzes the condensation reaction of fatty acid synthesis by the addition to an acyl acceptor of two carbons from malonyl-ACP. KAS III catalyzes the first condensation reaction which initiates fatty acid synthesis and may therefore play a role in governing the total rate of fatty acid production. Possesses both acetoacetyl-ACP synthase and acetyl transacylase activities.</text>
</comment>
<name>A0A0G4H833_9ALVE</name>
<dbReference type="EC" id="2.3.1.180" evidence="3"/>
<evidence type="ECO:0000256" key="6">
    <source>
        <dbReference type="ARBA" id="ARBA00022832"/>
    </source>
</evidence>
<feature type="domain" description="Beta-ketoacyl-[acyl-carrier-protein] synthase III C-terminal" evidence="12">
    <location>
        <begin position="304"/>
        <end position="393"/>
    </location>
</feature>
<dbReference type="VEuPathDB" id="CryptoDB:Cvel_25041"/>
<dbReference type="Gene3D" id="3.40.47.10">
    <property type="match status" value="1"/>
</dbReference>
<dbReference type="InterPro" id="IPR013751">
    <property type="entry name" value="ACP_syn_III_N"/>
</dbReference>
<feature type="chain" id="PRO_5005191686" description="beta-ketoacyl-[acyl-carrier-protein] synthase III" evidence="11">
    <location>
        <begin position="22"/>
        <end position="393"/>
    </location>
</feature>
<evidence type="ECO:0000256" key="5">
    <source>
        <dbReference type="ARBA" id="ARBA00022679"/>
    </source>
</evidence>
<dbReference type="PANTHER" id="PTHR43091:SF1">
    <property type="entry name" value="BETA-KETOACYL-[ACYL-CARRIER-PROTEIN] SYNTHASE III, CHLOROPLASTIC"/>
    <property type="match status" value="1"/>
</dbReference>
<evidence type="ECO:0000256" key="9">
    <source>
        <dbReference type="ARBA" id="ARBA00052419"/>
    </source>
</evidence>
<dbReference type="Pfam" id="PF08541">
    <property type="entry name" value="ACP_syn_III_C"/>
    <property type="match status" value="1"/>
</dbReference>
<evidence type="ECO:0000256" key="2">
    <source>
        <dbReference type="ARBA" id="ARBA00008642"/>
    </source>
</evidence>
<comment type="similarity">
    <text evidence="2">Belongs to the thiolase-like superfamily. FabH family.</text>
</comment>
<dbReference type="PhylomeDB" id="A0A0G4H833"/>
<dbReference type="CDD" id="cd00830">
    <property type="entry name" value="KAS_III"/>
    <property type="match status" value="1"/>
</dbReference>
<accession>A0A0G4H833</accession>
<reference evidence="14" key="1">
    <citation type="submission" date="2014-11" db="EMBL/GenBank/DDBJ databases">
        <authorList>
            <person name="Otto D Thomas"/>
            <person name="Naeem Raeece"/>
        </authorList>
    </citation>
    <scope>NUCLEOTIDE SEQUENCE</scope>
</reference>
<dbReference type="GO" id="GO:0006633">
    <property type="term" value="P:fatty acid biosynthetic process"/>
    <property type="evidence" value="ECO:0007669"/>
    <property type="project" value="UniProtKB-KW"/>
</dbReference>
<evidence type="ECO:0000256" key="7">
    <source>
        <dbReference type="ARBA" id="ARBA00023098"/>
    </source>
</evidence>
<evidence type="ECO:0000259" key="12">
    <source>
        <dbReference type="Pfam" id="PF08541"/>
    </source>
</evidence>
<keyword evidence="11" id="KW-0732">Signal</keyword>
<proteinExistence type="inferred from homology"/>
<keyword evidence="7" id="KW-0443">Lipid metabolism</keyword>
<evidence type="ECO:0000256" key="4">
    <source>
        <dbReference type="ARBA" id="ARBA00022516"/>
    </source>
</evidence>
<dbReference type="InterPro" id="IPR013747">
    <property type="entry name" value="ACP_syn_III_C"/>
</dbReference>
<dbReference type="EMBL" id="CDMZ01001964">
    <property type="protein sequence ID" value="CEM39877.1"/>
    <property type="molecule type" value="Genomic_DNA"/>
</dbReference>
<evidence type="ECO:0000256" key="8">
    <source>
        <dbReference type="ARBA" id="ARBA00023160"/>
    </source>
</evidence>
<dbReference type="NCBIfam" id="TIGR00747">
    <property type="entry name" value="fabH"/>
    <property type="match status" value="1"/>
</dbReference>
<evidence type="ECO:0000259" key="13">
    <source>
        <dbReference type="Pfam" id="PF08545"/>
    </source>
</evidence>
<feature type="domain" description="Beta-ketoacyl-[acyl-carrier-protein] synthase III N-terminal" evidence="13">
    <location>
        <begin position="170"/>
        <end position="249"/>
    </location>
</feature>
<dbReference type="GO" id="GO:0033818">
    <property type="term" value="F:beta-ketoacyl-acyl-carrier-protein synthase III activity"/>
    <property type="evidence" value="ECO:0007669"/>
    <property type="project" value="UniProtKB-EC"/>
</dbReference>
<evidence type="ECO:0000256" key="11">
    <source>
        <dbReference type="SAM" id="SignalP"/>
    </source>
</evidence>
<keyword evidence="6" id="KW-0276">Fatty acid metabolism</keyword>
<dbReference type="HAMAP" id="MF_01815">
    <property type="entry name" value="FabH"/>
    <property type="match status" value="1"/>
</dbReference>
<keyword evidence="4" id="KW-0444">Lipid biosynthesis</keyword>
<dbReference type="InterPro" id="IPR016039">
    <property type="entry name" value="Thiolase-like"/>
</dbReference>
<evidence type="ECO:0000256" key="3">
    <source>
        <dbReference type="ARBA" id="ARBA00012333"/>
    </source>
</evidence>
<evidence type="ECO:0000256" key="10">
    <source>
        <dbReference type="ARBA" id="ARBA00057449"/>
    </source>
</evidence>
<dbReference type="FunFam" id="3.40.47.10:FF:000004">
    <property type="entry name" value="3-oxoacyl-[acyl-carrier-protein] synthase 3"/>
    <property type="match status" value="1"/>
</dbReference>
<organism evidence="14">
    <name type="scientific">Chromera velia CCMP2878</name>
    <dbReference type="NCBI Taxonomy" id="1169474"/>
    <lineage>
        <taxon>Eukaryota</taxon>
        <taxon>Sar</taxon>
        <taxon>Alveolata</taxon>
        <taxon>Colpodellida</taxon>
        <taxon>Chromeraceae</taxon>
        <taxon>Chromera</taxon>
    </lineage>
</organism>
<protein>
    <recommendedName>
        <fullName evidence="3">beta-ketoacyl-[acyl-carrier-protein] synthase III</fullName>
        <ecNumber evidence="3">2.3.1.180</ecNumber>
    </recommendedName>
</protein>
<evidence type="ECO:0000256" key="1">
    <source>
        <dbReference type="ARBA" id="ARBA00005194"/>
    </source>
</evidence>
<dbReference type="SUPFAM" id="SSF53901">
    <property type="entry name" value="Thiolase-like"/>
    <property type="match status" value="1"/>
</dbReference>
<evidence type="ECO:0000313" key="14">
    <source>
        <dbReference type="EMBL" id="CEM39877.1"/>
    </source>
</evidence>
<sequence>MVSMWVFVCLCVSLSWYAAEGFLSRPLLSSLPFSPSGSSPSFEFRKRRSETAPSALSAEGGPSLQLKIRPVGIGSCAPPTVITNSDLESIVETDDEWIRTRTGISRRHVLQEGETLQGLAVEASKKALENANFNPENLDLVVLATSSSEDLFGDATGIAAGIGATNAVAFDLTAACSGFVFSMISAGLFLHSGVYKSCLVIGADALSRWVDWKDRNTCILFGDAAGAVLFEACGEGEGSVLAYDLHSDGNRRPQLCLPMQSKREDLTGGKGHVTKGEFGDISMNGREVFKFATREVPASIKLSLEKADLTVDKVDWLLLHQANYRIMEAVADRLGLPASKILSNLDEFGNTSSASIPVALEQAVREGKVKKGDVIAMAGFGAGLSWGSAVVRW</sequence>
<dbReference type="GO" id="GO:0004315">
    <property type="term" value="F:3-oxoacyl-[acyl-carrier-protein] synthase activity"/>
    <property type="evidence" value="ECO:0007669"/>
    <property type="project" value="InterPro"/>
</dbReference>
<dbReference type="InterPro" id="IPR004655">
    <property type="entry name" value="FabH"/>
</dbReference>
<dbReference type="NCBIfam" id="NF006829">
    <property type="entry name" value="PRK09352.1"/>
    <property type="match status" value="1"/>
</dbReference>
<comment type="pathway">
    <text evidence="1">Lipid metabolism; fatty acid biosynthesis.</text>
</comment>
<gene>
    <name evidence="14" type="ORF">Cvel_25041</name>
</gene>
<dbReference type="PANTHER" id="PTHR43091">
    <property type="entry name" value="3-OXOACYL-[ACYL-CARRIER-PROTEIN] SYNTHASE"/>
    <property type="match status" value="1"/>
</dbReference>
<keyword evidence="5" id="KW-0808">Transferase</keyword>
<comment type="catalytic activity">
    <reaction evidence="9">
        <text>malonyl-[ACP] + acetyl-CoA + H(+) = 3-oxobutanoyl-[ACP] + CO2 + CoA</text>
        <dbReference type="Rhea" id="RHEA:12080"/>
        <dbReference type="Rhea" id="RHEA-COMP:9623"/>
        <dbReference type="Rhea" id="RHEA-COMP:9625"/>
        <dbReference type="ChEBI" id="CHEBI:15378"/>
        <dbReference type="ChEBI" id="CHEBI:16526"/>
        <dbReference type="ChEBI" id="CHEBI:57287"/>
        <dbReference type="ChEBI" id="CHEBI:57288"/>
        <dbReference type="ChEBI" id="CHEBI:78449"/>
        <dbReference type="ChEBI" id="CHEBI:78450"/>
        <dbReference type="EC" id="2.3.1.180"/>
    </reaction>
</comment>
<dbReference type="AlphaFoldDB" id="A0A0G4H833"/>
<dbReference type="Pfam" id="PF08545">
    <property type="entry name" value="ACP_syn_III"/>
    <property type="match status" value="1"/>
</dbReference>
<feature type="signal peptide" evidence="11">
    <location>
        <begin position="1"/>
        <end position="21"/>
    </location>
</feature>
<keyword evidence="8" id="KW-0275">Fatty acid biosynthesis</keyword>